<evidence type="ECO:0000256" key="1">
    <source>
        <dbReference type="ARBA" id="ARBA00025788"/>
    </source>
</evidence>
<dbReference type="OrthoDB" id="2635at2759"/>
<organism evidence="3 4">
    <name type="scientific">Blomia tropicalis</name>
    <name type="common">Mite</name>
    <dbReference type="NCBI Taxonomy" id="40697"/>
    <lineage>
        <taxon>Eukaryota</taxon>
        <taxon>Metazoa</taxon>
        <taxon>Ecdysozoa</taxon>
        <taxon>Arthropoda</taxon>
        <taxon>Chelicerata</taxon>
        <taxon>Arachnida</taxon>
        <taxon>Acari</taxon>
        <taxon>Acariformes</taxon>
        <taxon>Sarcoptiformes</taxon>
        <taxon>Astigmata</taxon>
        <taxon>Glycyphagoidea</taxon>
        <taxon>Echimyopodidae</taxon>
        <taxon>Blomia</taxon>
    </lineage>
</organism>
<dbReference type="Pfam" id="PF06201">
    <property type="entry name" value="PITH"/>
    <property type="match status" value="1"/>
</dbReference>
<reference evidence="3" key="1">
    <citation type="submission" date="2022-12" db="EMBL/GenBank/DDBJ databases">
        <title>Genome assemblies of Blomia tropicalis.</title>
        <authorList>
            <person name="Cui Y."/>
        </authorList>
    </citation>
    <scope>NUCLEOTIDE SEQUENCE</scope>
    <source>
        <tissue evidence="3">Adult mites</tissue>
    </source>
</reference>
<keyword evidence="4" id="KW-1185">Reference proteome</keyword>
<evidence type="ECO:0000313" key="3">
    <source>
        <dbReference type="EMBL" id="KAJ6217257.1"/>
    </source>
</evidence>
<sequence length="209" mass="23963">MSRQHHCDHDCDGHSALNDTEDLGILYSLYSKIDLSKVECLNEKTESSGKTVFKPWEDRLNMEFFVESDCDEELLFKIPFAGNVKLKGLIIIGGEDETHPSRLRIYKNRPDMSFDDVQVEADQEFEIMQDNTGTLEYPLKIVKFANVYHLTIHIPKNYGAETTKVYYIGLRGEFTPTNRDAILIANYELAPNPAECHTGIKETMTQQIH</sequence>
<dbReference type="Proteomes" id="UP001142055">
    <property type="component" value="Chromosome 3"/>
</dbReference>
<comment type="caution">
    <text evidence="3">The sequence shown here is derived from an EMBL/GenBank/DDBJ whole genome shotgun (WGS) entry which is preliminary data.</text>
</comment>
<dbReference type="GO" id="GO:0005737">
    <property type="term" value="C:cytoplasm"/>
    <property type="evidence" value="ECO:0007669"/>
    <property type="project" value="UniProtKB-ARBA"/>
</dbReference>
<protein>
    <recommendedName>
        <fullName evidence="2">PITH domain-containing protein</fullName>
    </recommendedName>
</protein>
<dbReference type="InterPro" id="IPR010400">
    <property type="entry name" value="PITH_dom"/>
</dbReference>
<proteinExistence type="inferred from homology"/>
<dbReference type="GO" id="GO:0080090">
    <property type="term" value="P:regulation of primary metabolic process"/>
    <property type="evidence" value="ECO:0007669"/>
    <property type="project" value="UniProtKB-ARBA"/>
</dbReference>
<comment type="similarity">
    <text evidence="1">Belongs to the PITHD1 family.</text>
</comment>
<name>A0A9Q0M3K4_BLOTA</name>
<dbReference type="PANTHER" id="PTHR12175">
    <property type="entry name" value="AD039 HT014 THIOREDOXIN FAMILY TRP26"/>
    <property type="match status" value="1"/>
</dbReference>
<dbReference type="PROSITE" id="PS51532">
    <property type="entry name" value="PITH"/>
    <property type="match status" value="1"/>
</dbReference>
<dbReference type="PANTHER" id="PTHR12175:SF1">
    <property type="entry name" value="PITH DOMAIN-CONTAINING PROTEIN 1"/>
    <property type="match status" value="1"/>
</dbReference>
<evidence type="ECO:0000259" key="2">
    <source>
        <dbReference type="PROSITE" id="PS51532"/>
    </source>
</evidence>
<dbReference type="FunFam" id="2.60.120.470:FF:000002">
    <property type="entry name" value="PITH domain-containing protein 1"/>
    <property type="match status" value="1"/>
</dbReference>
<dbReference type="AlphaFoldDB" id="A0A9Q0M3K4"/>
<dbReference type="SUPFAM" id="SSF49785">
    <property type="entry name" value="Galactose-binding domain-like"/>
    <property type="match status" value="1"/>
</dbReference>
<dbReference type="GO" id="GO:0060255">
    <property type="term" value="P:regulation of macromolecule metabolic process"/>
    <property type="evidence" value="ECO:0007669"/>
    <property type="project" value="UniProtKB-ARBA"/>
</dbReference>
<feature type="domain" description="PITH" evidence="2">
    <location>
        <begin position="18"/>
        <end position="190"/>
    </location>
</feature>
<accession>A0A9Q0M3K4</accession>
<dbReference type="Gene3D" id="2.60.120.470">
    <property type="entry name" value="PITH domain"/>
    <property type="match status" value="1"/>
</dbReference>
<evidence type="ECO:0000313" key="4">
    <source>
        <dbReference type="Proteomes" id="UP001142055"/>
    </source>
</evidence>
<dbReference type="InterPro" id="IPR037047">
    <property type="entry name" value="PITH_dom_sf"/>
</dbReference>
<gene>
    <name evidence="3" type="ORF">RDWZM_008414</name>
</gene>
<dbReference type="EMBL" id="JAPWDV010000003">
    <property type="protein sequence ID" value="KAJ6217257.1"/>
    <property type="molecule type" value="Genomic_DNA"/>
</dbReference>
<dbReference type="InterPro" id="IPR045099">
    <property type="entry name" value="PITH1-like"/>
</dbReference>
<dbReference type="GO" id="GO:0005634">
    <property type="term" value="C:nucleus"/>
    <property type="evidence" value="ECO:0007669"/>
    <property type="project" value="TreeGrafter"/>
</dbReference>
<dbReference type="InterPro" id="IPR008979">
    <property type="entry name" value="Galactose-bd-like_sf"/>
</dbReference>
<dbReference type="OMA" id="RLVFKPW"/>
<dbReference type="GO" id="GO:0045654">
    <property type="term" value="P:positive regulation of megakaryocyte differentiation"/>
    <property type="evidence" value="ECO:0007669"/>
    <property type="project" value="UniProtKB-ARBA"/>
</dbReference>